<dbReference type="SFLD" id="SFLDS00019">
    <property type="entry name" value="Glutathione_Transferase_(cytos"/>
    <property type="match status" value="1"/>
</dbReference>
<dbReference type="Gene3D" id="3.40.30.10">
    <property type="entry name" value="Glutaredoxin"/>
    <property type="match status" value="1"/>
</dbReference>
<dbReference type="CDD" id="cd03188">
    <property type="entry name" value="GST_C_Beta"/>
    <property type="match status" value="1"/>
</dbReference>
<feature type="domain" description="GST N-terminal" evidence="1">
    <location>
        <begin position="1"/>
        <end position="78"/>
    </location>
</feature>
<dbReference type="Gene3D" id="1.20.1050.10">
    <property type="match status" value="1"/>
</dbReference>
<dbReference type="EMBL" id="QRBE01000001">
    <property type="protein sequence ID" value="RDS85080.1"/>
    <property type="molecule type" value="Genomic_DNA"/>
</dbReference>
<dbReference type="OrthoDB" id="8772754at2"/>
<dbReference type="SFLD" id="SFLDG01150">
    <property type="entry name" value="Main.1:_Beta-like"/>
    <property type="match status" value="1"/>
</dbReference>
<dbReference type="PANTHER" id="PTHR44051:SF8">
    <property type="entry name" value="GLUTATHIONE S-TRANSFERASE GSTA"/>
    <property type="match status" value="1"/>
</dbReference>
<sequence length="203" mass="22915">MKLYYLPGACSMADHIVLEWIGKPYEAHQVPRDALRSAEYLKLNPSGQVPAFVDDDGWTLTQNVAILNYLMDKFPEAKLDGNGTSRERAEVNRWLCYLNADVHAAFKPLFGPQRFIADESQHTAVQALARQQLRAHYERLNAQLADREWLTGHRSAADAYLFVTLRWAKGKQVDLNGLDHLETFAARMHADAGVKAAMQSEGF</sequence>
<dbReference type="RefSeq" id="WP_115494100.1">
    <property type="nucleotide sequence ID" value="NZ_QRBE01000001.1"/>
</dbReference>
<evidence type="ECO:0000313" key="4">
    <source>
        <dbReference type="Proteomes" id="UP000254258"/>
    </source>
</evidence>
<dbReference type="Proteomes" id="UP000254258">
    <property type="component" value="Unassembled WGS sequence"/>
</dbReference>
<name>A0A370X9Z5_9GAMM</name>
<evidence type="ECO:0000259" key="2">
    <source>
        <dbReference type="PROSITE" id="PS50405"/>
    </source>
</evidence>
<keyword evidence="4" id="KW-1185">Reference proteome</keyword>
<dbReference type="InterPro" id="IPR004045">
    <property type="entry name" value="Glutathione_S-Trfase_N"/>
</dbReference>
<dbReference type="SUPFAM" id="SSF52833">
    <property type="entry name" value="Thioredoxin-like"/>
    <property type="match status" value="1"/>
</dbReference>
<comment type="caution">
    <text evidence="3">The sequence shown here is derived from an EMBL/GenBank/DDBJ whole genome shotgun (WGS) entry which is preliminary data.</text>
</comment>
<dbReference type="GO" id="GO:0016740">
    <property type="term" value="F:transferase activity"/>
    <property type="evidence" value="ECO:0007669"/>
    <property type="project" value="UniProtKB-KW"/>
</dbReference>
<proteinExistence type="predicted"/>
<dbReference type="PROSITE" id="PS50405">
    <property type="entry name" value="GST_CTER"/>
    <property type="match status" value="1"/>
</dbReference>
<keyword evidence="3" id="KW-0808">Transferase</keyword>
<evidence type="ECO:0000259" key="1">
    <source>
        <dbReference type="PROSITE" id="PS50404"/>
    </source>
</evidence>
<dbReference type="SUPFAM" id="SSF47616">
    <property type="entry name" value="GST C-terminal domain-like"/>
    <property type="match status" value="1"/>
</dbReference>
<dbReference type="Pfam" id="PF13410">
    <property type="entry name" value="GST_C_2"/>
    <property type="match status" value="1"/>
</dbReference>
<evidence type="ECO:0000313" key="3">
    <source>
        <dbReference type="EMBL" id="RDS85080.1"/>
    </source>
</evidence>
<feature type="domain" description="GST C-terminal" evidence="2">
    <location>
        <begin position="84"/>
        <end position="203"/>
    </location>
</feature>
<dbReference type="InterPro" id="IPR036282">
    <property type="entry name" value="Glutathione-S-Trfase_C_sf"/>
</dbReference>
<dbReference type="InterPro" id="IPR040079">
    <property type="entry name" value="Glutathione_S-Trfase"/>
</dbReference>
<dbReference type="PROSITE" id="PS50404">
    <property type="entry name" value="GST_NTER"/>
    <property type="match status" value="1"/>
</dbReference>
<reference evidence="3 4" key="1">
    <citation type="submission" date="2018-07" db="EMBL/GenBank/DDBJ databases">
        <title>Dyella monticola sp. nov. and Dyella psychrodurans sp. nov. isolated from monsoon evergreen broad-leaved forest soil of Dinghu Mountain, China.</title>
        <authorList>
            <person name="Gao Z."/>
            <person name="Qiu L."/>
        </authorList>
    </citation>
    <scope>NUCLEOTIDE SEQUENCE [LARGE SCALE GENOMIC DNA]</scope>
    <source>
        <strain evidence="3 4">4G-K06</strain>
    </source>
</reference>
<dbReference type="InterPro" id="IPR010987">
    <property type="entry name" value="Glutathione-S-Trfase_C-like"/>
</dbReference>
<gene>
    <name evidence="3" type="ORF">DWU98_03865</name>
</gene>
<dbReference type="PANTHER" id="PTHR44051">
    <property type="entry name" value="GLUTATHIONE S-TRANSFERASE-RELATED"/>
    <property type="match status" value="1"/>
</dbReference>
<accession>A0A370X9Z5</accession>
<dbReference type="AlphaFoldDB" id="A0A370X9Z5"/>
<dbReference type="Pfam" id="PF13409">
    <property type="entry name" value="GST_N_2"/>
    <property type="match status" value="1"/>
</dbReference>
<organism evidence="3 4">
    <name type="scientific">Dyella monticola</name>
    <dbReference type="NCBI Taxonomy" id="1927958"/>
    <lineage>
        <taxon>Bacteria</taxon>
        <taxon>Pseudomonadati</taxon>
        <taxon>Pseudomonadota</taxon>
        <taxon>Gammaproteobacteria</taxon>
        <taxon>Lysobacterales</taxon>
        <taxon>Rhodanobacteraceae</taxon>
        <taxon>Dyella</taxon>
    </lineage>
</organism>
<protein>
    <submittedName>
        <fullName evidence="3">Glutathione S-transferase family protein</fullName>
    </submittedName>
</protein>
<dbReference type="InterPro" id="IPR036249">
    <property type="entry name" value="Thioredoxin-like_sf"/>
</dbReference>
<dbReference type="CDD" id="cd03057">
    <property type="entry name" value="GST_N_Beta"/>
    <property type="match status" value="1"/>
</dbReference>
<dbReference type="SFLD" id="SFLDG00358">
    <property type="entry name" value="Main_(cytGST)"/>
    <property type="match status" value="1"/>
</dbReference>